<keyword evidence="2" id="KW-1185">Reference proteome</keyword>
<accession>A0ACC2S8Y8</accession>
<organism evidence="1 2">
    <name type="scientific">Entomophthora muscae</name>
    <dbReference type="NCBI Taxonomy" id="34485"/>
    <lineage>
        <taxon>Eukaryota</taxon>
        <taxon>Fungi</taxon>
        <taxon>Fungi incertae sedis</taxon>
        <taxon>Zoopagomycota</taxon>
        <taxon>Entomophthoromycotina</taxon>
        <taxon>Entomophthoromycetes</taxon>
        <taxon>Entomophthorales</taxon>
        <taxon>Entomophthoraceae</taxon>
        <taxon>Entomophthora</taxon>
    </lineage>
</organism>
<dbReference type="Proteomes" id="UP001165960">
    <property type="component" value="Unassembled WGS sequence"/>
</dbReference>
<dbReference type="EMBL" id="QTSX02005704">
    <property type="protein sequence ID" value="KAJ9058852.1"/>
    <property type="molecule type" value="Genomic_DNA"/>
</dbReference>
<evidence type="ECO:0000313" key="2">
    <source>
        <dbReference type="Proteomes" id="UP001165960"/>
    </source>
</evidence>
<protein>
    <submittedName>
        <fullName evidence="1">Mediator of RNA polymerase II transcription subunit 9</fullName>
    </submittedName>
</protein>
<name>A0ACC2S8Y8_9FUNG</name>
<gene>
    <name evidence="1" type="primary">MED9_1</name>
    <name evidence="1" type="ORF">DSO57_1008069</name>
</gene>
<reference evidence="1" key="1">
    <citation type="submission" date="2022-04" db="EMBL/GenBank/DDBJ databases">
        <title>Genome of the entomopathogenic fungus Entomophthora muscae.</title>
        <authorList>
            <person name="Elya C."/>
            <person name="Lovett B.R."/>
            <person name="Lee E."/>
            <person name="Macias A.M."/>
            <person name="Hajek A.E."/>
            <person name="De Bivort B.L."/>
            <person name="Kasson M.T."/>
            <person name="De Fine Licht H.H."/>
            <person name="Stajich J.E."/>
        </authorList>
    </citation>
    <scope>NUCLEOTIDE SEQUENCE</scope>
    <source>
        <strain evidence="1">Berkeley</strain>
    </source>
</reference>
<evidence type="ECO:0000313" key="1">
    <source>
        <dbReference type="EMBL" id="KAJ9058852.1"/>
    </source>
</evidence>
<sequence length="167" mass="19064">MSEEQKFKIEPSDLSGIEREELINQPESSDLRTLDFDAESLNIDIQEKITAETLDFTNLQESFSFLPLVWETLDLIQRSASVVEISKNATALANKLKDALTLAEQLPGSHLSIEQQQELIQNEIQHITLRREQRLKYLQLPIFSTYSKRPLSSPTSNPEPPVKQISE</sequence>
<proteinExistence type="predicted"/>
<comment type="caution">
    <text evidence="1">The sequence shown here is derived from an EMBL/GenBank/DDBJ whole genome shotgun (WGS) entry which is preliminary data.</text>
</comment>